<feature type="compositionally biased region" description="Basic and acidic residues" evidence="1">
    <location>
        <begin position="293"/>
        <end position="316"/>
    </location>
</feature>
<evidence type="ECO:0000313" key="4">
    <source>
        <dbReference type="EMBL" id="GHA30439.1"/>
    </source>
</evidence>
<reference evidence="4" key="2">
    <citation type="submission" date="2020-09" db="EMBL/GenBank/DDBJ databases">
        <authorList>
            <person name="Sun Q."/>
            <person name="Kim S."/>
        </authorList>
    </citation>
    <scope>NUCLEOTIDE SEQUENCE</scope>
    <source>
        <strain evidence="4">KCTC 32437</strain>
    </source>
</reference>
<dbReference type="RefSeq" id="WP_189426330.1">
    <property type="nucleotide sequence ID" value="NZ_BMZE01000003.1"/>
</dbReference>
<accession>A0A918SBD9</accession>
<feature type="chain" id="PRO_5036712768" description="GYF domain-containing protein" evidence="2">
    <location>
        <begin position="25"/>
        <end position="491"/>
    </location>
</feature>
<dbReference type="AlphaFoldDB" id="A0A918SBD9"/>
<evidence type="ECO:0000256" key="2">
    <source>
        <dbReference type="SAM" id="SignalP"/>
    </source>
</evidence>
<feature type="signal peptide" evidence="2">
    <location>
        <begin position="1"/>
        <end position="24"/>
    </location>
</feature>
<evidence type="ECO:0000256" key="1">
    <source>
        <dbReference type="SAM" id="MobiDB-lite"/>
    </source>
</evidence>
<keyword evidence="5" id="KW-1185">Reference proteome</keyword>
<proteinExistence type="predicted"/>
<dbReference type="InterPro" id="IPR025640">
    <property type="entry name" value="GYF_2"/>
</dbReference>
<name>A0A918SBD9_9HYPH</name>
<gene>
    <name evidence="4" type="ORF">GCM10007989_27770</name>
</gene>
<feature type="region of interest" description="Disordered" evidence="1">
    <location>
        <begin position="119"/>
        <end position="173"/>
    </location>
</feature>
<feature type="domain" description="GYF" evidence="3">
    <location>
        <begin position="172"/>
        <end position="221"/>
    </location>
</feature>
<evidence type="ECO:0000313" key="5">
    <source>
        <dbReference type="Proteomes" id="UP000646579"/>
    </source>
</evidence>
<feature type="domain" description="GYF" evidence="3">
    <location>
        <begin position="231"/>
        <end position="279"/>
    </location>
</feature>
<dbReference type="Pfam" id="PF14237">
    <property type="entry name" value="GYF_2"/>
    <property type="match status" value="2"/>
</dbReference>
<feature type="region of interest" description="Disordered" evidence="1">
    <location>
        <begin position="288"/>
        <end position="335"/>
    </location>
</feature>
<feature type="compositionally biased region" description="Acidic residues" evidence="1">
    <location>
        <begin position="151"/>
        <end position="161"/>
    </location>
</feature>
<comment type="caution">
    <text evidence="4">The sequence shown here is derived from an EMBL/GenBank/DDBJ whole genome shotgun (WGS) entry which is preliminary data.</text>
</comment>
<organism evidence="4 5">
    <name type="scientific">Devosia pacifica</name>
    <dbReference type="NCBI Taxonomy" id="1335967"/>
    <lineage>
        <taxon>Bacteria</taxon>
        <taxon>Pseudomonadati</taxon>
        <taxon>Pseudomonadota</taxon>
        <taxon>Alphaproteobacteria</taxon>
        <taxon>Hyphomicrobiales</taxon>
        <taxon>Devosiaceae</taxon>
        <taxon>Devosia</taxon>
    </lineage>
</organism>
<reference evidence="4" key="1">
    <citation type="journal article" date="2014" name="Int. J. Syst. Evol. Microbiol.">
        <title>Complete genome sequence of Corynebacterium casei LMG S-19264T (=DSM 44701T), isolated from a smear-ripened cheese.</title>
        <authorList>
            <consortium name="US DOE Joint Genome Institute (JGI-PGF)"/>
            <person name="Walter F."/>
            <person name="Albersmeier A."/>
            <person name="Kalinowski J."/>
            <person name="Ruckert C."/>
        </authorList>
    </citation>
    <scope>NUCLEOTIDE SEQUENCE</scope>
    <source>
        <strain evidence="4">KCTC 32437</strain>
    </source>
</reference>
<dbReference type="Proteomes" id="UP000646579">
    <property type="component" value="Unassembled WGS sequence"/>
</dbReference>
<protein>
    <recommendedName>
        <fullName evidence="3">GYF domain-containing protein</fullName>
    </recommendedName>
</protein>
<sequence>MLRQIRVLGVAALTSALLCGTAFADHMTGVFVDTKNGTSFIDLVQSGNFLEGQITGDAVGYLYAQQVGQDAAEGMININSRGEMPVEIMLDGEFLDVTVYSPLETVTIEFINVEYAASAPAETEADDVEQTDPRDDQQDEPEVDQQNTLSDDTEDAEETDDGPPPVPTQASYYYVGDGAQQGPVSIEELTSLIEEGTVSADTLVWKRGEADWAELETLPELAELIPPPVQYYVAIDGAQQGPMPAEDVARMIEAGEIGRDTLGWTSGMADWMAFSQIEAFADAFGGPEVVSQDDEHSTPEAEDAGHGDDDHSHENEMGEPNEDDPPSRSEDEADAEAGLDALLSQVREEYSVPENVAQPFDACMTRGLDALSAEDTAMVSSGSFGEDDQWDALFDNYPGLSEALNSCVDRYGQETIRTALPDGRMLIVSGNGEMASSEDGDARSVSVDGKTVRYADETLTIDGESVEYPAFEYVLEVTFAPDGSYELEADG</sequence>
<evidence type="ECO:0000259" key="3">
    <source>
        <dbReference type="Pfam" id="PF14237"/>
    </source>
</evidence>
<dbReference type="EMBL" id="BMZE01000003">
    <property type="protein sequence ID" value="GHA30439.1"/>
    <property type="molecule type" value="Genomic_DNA"/>
</dbReference>
<keyword evidence="2" id="KW-0732">Signal</keyword>